<keyword evidence="7" id="KW-1185">Reference proteome</keyword>
<dbReference type="PROSITE" id="PS51898">
    <property type="entry name" value="TYR_RECOMBINASE"/>
    <property type="match status" value="1"/>
</dbReference>
<name>A0ABQ4V0V8_9HYPH</name>
<reference evidence="6" key="2">
    <citation type="submission" date="2021-08" db="EMBL/GenBank/DDBJ databases">
        <authorList>
            <person name="Tani A."/>
            <person name="Ola A."/>
            <person name="Ogura Y."/>
            <person name="Katsura K."/>
            <person name="Hayashi T."/>
        </authorList>
    </citation>
    <scope>NUCLEOTIDE SEQUENCE</scope>
    <source>
        <strain evidence="6">DSM 14458</strain>
    </source>
</reference>
<dbReference type="InterPro" id="IPR011010">
    <property type="entry name" value="DNA_brk_join_enz"/>
</dbReference>
<sequence>MVEHRLRKNGWLSMHVRLKGVKRVRKRLADGTIRLYHYDRATMTPIAGTPGTSEFAASQAEAGRAKAQTRSAGTVEWLIRQYRQSGVWKRLAASTREIGNLNLKAVEEKWGAMPIEALTIVPRPGVPSARTLLLDWHEGLAETHPRAADAKLSAFNGVLAWAVDKGHIPRNPIGTFTRAYRANRADLIWLPENIASFESVASPKMHLAMMLALHTGQRQGDLLTLPWSAYDGEAITLRQGKTRKLVYVPTTAALQVALASAPRRSPTILTMASGRPWLKRHFHTIWTETVKAAGIADDLHFHDLRGTAVTMLAEAGCTVPEIATITGHSQAHAQKILDRYLARTRTRTLARSAIAKLEDHRRTRQMETKTETGA</sequence>
<organism evidence="6 7">
    <name type="scientific">Methylorubrum suomiense</name>
    <dbReference type="NCBI Taxonomy" id="144191"/>
    <lineage>
        <taxon>Bacteria</taxon>
        <taxon>Pseudomonadati</taxon>
        <taxon>Pseudomonadota</taxon>
        <taxon>Alphaproteobacteria</taxon>
        <taxon>Hyphomicrobiales</taxon>
        <taxon>Methylobacteriaceae</taxon>
        <taxon>Methylorubrum</taxon>
    </lineage>
</organism>
<evidence type="ECO:0000256" key="1">
    <source>
        <dbReference type="ARBA" id="ARBA00008857"/>
    </source>
</evidence>
<dbReference type="Gene3D" id="1.10.150.130">
    <property type="match status" value="1"/>
</dbReference>
<dbReference type="InterPro" id="IPR002104">
    <property type="entry name" value="Integrase_catalytic"/>
</dbReference>
<comment type="similarity">
    <text evidence="1">Belongs to the 'phage' integrase family.</text>
</comment>
<evidence type="ECO:0000256" key="3">
    <source>
        <dbReference type="ARBA" id="ARBA00023125"/>
    </source>
</evidence>
<evidence type="ECO:0000313" key="6">
    <source>
        <dbReference type="EMBL" id="GJE78226.1"/>
    </source>
</evidence>
<dbReference type="InterPro" id="IPR013762">
    <property type="entry name" value="Integrase-like_cat_sf"/>
</dbReference>
<dbReference type="InterPro" id="IPR050808">
    <property type="entry name" value="Phage_Integrase"/>
</dbReference>
<comment type="caution">
    <text evidence="6">The sequence shown here is derived from an EMBL/GenBank/DDBJ whole genome shotgun (WGS) entry which is preliminary data.</text>
</comment>
<reference evidence="6" key="1">
    <citation type="journal article" date="2021" name="Front. Microbiol.">
        <title>Comprehensive Comparative Genomics and Phenotyping of Methylobacterium Species.</title>
        <authorList>
            <person name="Alessa O."/>
            <person name="Ogura Y."/>
            <person name="Fujitani Y."/>
            <person name="Takami H."/>
            <person name="Hayashi T."/>
            <person name="Sahin N."/>
            <person name="Tani A."/>
        </authorList>
    </citation>
    <scope>NUCLEOTIDE SEQUENCE</scope>
    <source>
        <strain evidence="6">DSM 14458</strain>
    </source>
</reference>
<dbReference type="Proteomes" id="UP001055093">
    <property type="component" value="Unassembled WGS sequence"/>
</dbReference>
<evidence type="ECO:0000313" key="7">
    <source>
        <dbReference type="Proteomes" id="UP001055093"/>
    </source>
</evidence>
<dbReference type="PANTHER" id="PTHR30629:SF2">
    <property type="entry name" value="PROPHAGE INTEGRASE INTS-RELATED"/>
    <property type="match status" value="1"/>
</dbReference>
<dbReference type="PANTHER" id="PTHR30629">
    <property type="entry name" value="PROPHAGE INTEGRASE"/>
    <property type="match status" value="1"/>
</dbReference>
<dbReference type="Pfam" id="PF00589">
    <property type="entry name" value="Phage_integrase"/>
    <property type="match status" value="1"/>
</dbReference>
<dbReference type="InterPro" id="IPR010998">
    <property type="entry name" value="Integrase_recombinase_N"/>
</dbReference>
<dbReference type="SUPFAM" id="SSF56349">
    <property type="entry name" value="DNA breaking-rejoining enzymes"/>
    <property type="match status" value="1"/>
</dbReference>
<evidence type="ECO:0000259" key="5">
    <source>
        <dbReference type="PROSITE" id="PS51898"/>
    </source>
</evidence>
<keyword evidence="2" id="KW-0229">DNA integration</keyword>
<proteinExistence type="inferred from homology"/>
<dbReference type="EMBL" id="BPRE01000021">
    <property type="protein sequence ID" value="GJE78226.1"/>
    <property type="molecule type" value="Genomic_DNA"/>
</dbReference>
<feature type="domain" description="Tyr recombinase" evidence="5">
    <location>
        <begin position="175"/>
        <end position="354"/>
    </location>
</feature>
<keyword evidence="4" id="KW-0233">DNA recombination</keyword>
<dbReference type="Gene3D" id="1.10.443.10">
    <property type="entry name" value="Intergrase catalytic core"/>
    <property type="match status" value="1"/>
</dbReference>
<accession>A0ABQ4V0V8</accession>
<protein>
    <submittedName>
        <fullName evidence="6">Tyrosine recombinase XerC</fullName>
    </submittedName>
</protein>
<gene>
    <name evidence="6" type="primary">xerC_5</name>
    <name evidence="6" type="ORF">BGCPKDLD_4838</name>
</gene>
<keyword evidence="3" id="KW-0238">DNA-binding</keyword>
<evidence type="ECO:0000256" key="2">
    <source>
        <dbReference type="ARBA" id="ARBA00022908"/>
    </source>
</evidence>
<evidence type="ECO:0000256" key="4">
    <source>
        <dbReference type="ARBA" id="ARBA00023172"/>
    </source>
</evidence>